<keyword evidence="2 10" id="KW-0813">Transport</keyword>
<evidence type="ECO:0000313" key="15">
    <source>
        <dbReference type="EMBL" id="PSK84465.1"/>
    </source>
</evidence>
<protein>
    <submittedName>
        <fullName evidence="15">Iron complex outermembrane receptor protein</fullName>
    </submittedName>
</protein>
<evidence type="ECO:0000256" key="3">
    <source>
        <dbReference type="ARBA" id="ARBA00022452"/>
    </source>
</evidence>
<keyword evidence="5 12" id="KW-0732">Signal</keyword>
<dbReference type="GO" id="GO:0015344">
    <property type="term" value="F:siderophore uptake transmembrane transporter activity"/>
    <property type="evidence" value="ECO:0007669"/>
    <property type="project" value="TreeGrafter"/>
</dbReference>
<keyword evidence="4 10" id="KW-0812">Transmembrane</keyword>
<dbReference type="CDD" id="cd01347">
    <property type="entry name" value="ligand_gated_channel"/>
    <property type="match status" value="1"/>
</dbReference>
<evidence type="ECO:0000259" key="13">
    <source>
        <dbReference type="Pfam" id="PF00593"/>
    </source>
</evidence>
<gene>
    <name evidence="15" type="ORF">CLV93_102252</name>
</gene>
<sequence>MKKICTFLFLSFMLFPVYQVLGQTLEGRITDSQTGAPLQQATVSIRGTSMGRIAGNEGQYQFDHLKPGTYQIKVSFIGYEPTGKTITVKSGETTKADFQLVSKIYQQEQVLVTGNQVATTRELVPLTTSVVNEAEIENSSQTNILPLLSAKVPGMFVTQRGYSGFGVASGSAGQITIRGVGLNGATSEVLVMIDGQPQMMGLMGHPFPDSYVSSDLEKVEVIRGPGSLLYGTNAMGGVINLITRKEDKEGFSGQVRGQYGSFNTVKAAGSAGYRGNGLNIFASYNFDSTDGSRDNSDFKNNTAYLKTGYQFNDHLDLVWDGSYVNFTAHDPGPVNASDPSIYANNGAWNDIKRTNTTLTLSNHYDKADGKLKLFFNRGHHLLYDGWNSIDKNFGVNFFQGLKLINHNLIGIGIDWNRYGGKGSPVMVPQMNPNGPPTMVPSPYNDKWIWINETGVYSFVQQTFFGWLTANAGLRYQHHTTFGHEWIPQFALTFKTTENSDVKLLASKGFRSPNVRELYLFPPANPDLQPESMWNYEIGYNQSLLNKKLQLEADIYYLKGKNLIQLVPTGSFPPVRNENTWAFKHYGLELDAKYYALPNLAFDANYSYLHMDTPKLASPENQLYFGVNYLFGKFTLNTNMQWISGLYTLVKGDTRVSQNYVVVNGKLNYKVNKYLDVYVSGDNLTGANYEINYGYPMPGISVLAGATLRF</sequence>
<keyword evidence="8 15" id="KW-0675">Receptor</keyword>
<evidence type="ECO:0000313" key="16">
    <source>
        <dbReference type="Proteomes" id="UP000240621"/>
    </source>
</evidence>
<dbReference type="InterPro" id="IPR000531">
    <property type="entry name" value="Beta-barrel_TonB"/>
</dbReference>
<evidence type="ECO:0000256" key="2">
    <source>
        <dbReference type="ARBA" id="ARBA00022448"/>
    </source>
</evidence>
<keyword evidence="6 11" id="KW-0798">TonB box</keyword>
<evidence type="ECO:0000256" key="11">
    <source>
        <dbReference type="RuleBase" id="RU003357"/>
    </source>
</evidence>
<evidence type="ECO:0000259" key="14">
    <source>
        <dbReference type="Pfam" id="PF07715"/>
    </source>
</evidence>
<dbReference type="PANTHER" id="PTHR30069">
    <property type="entry name" value="TONB-DEPENDENT OUTER MEMBRANE RECEPTOR"/>
    <property type="match status" value="1"/>
</dbReference>
<proteinExistence type="inferred from homology"/>
<dbReference type="Pfam" id="PF00593">
    <property type="entry name" value="TonB_dep_Rec_b-barrel"/>
    <property type="match status" value="1"/>
</dbReference>
<dbReference type="Gene3D" id="2.170.130.10">
    <property type="entry name" value="TonB-dependent receptor, plug domain"/>
    <property type="match status" value="1"/>
</dbReference>
<evidence type="ECO:0000256" key="8">
    <source>
        <dbReference type="ARBA" id="ARBA00023170"/>
    </source>
</evidence>
<dbReference type="GO" id="GO:0044718">
    <property type="term" value="P:siderophore transmembrane transport"/>
    <property type="evidence" value="ECO:0007669"/>
    <property type="project" value="TreeGrafter"/>
</dbReference>
<dbReference type="InterPro" id="IPR012910">
    <property type="entry name" value="Plug_dom"/>
</dbReference>
<dbReference type="RefSeq" id="WP_106541062.1">
    <property type="nucleotide sequence ID" value="NZ_BLAU01000001.1"/>
</dbReference>
<dbReference type="Gene3D" id="2.60.40.1120">
    <property type="entry name" value="Carboxypeptidase-like, regulatory domain"/>
    <property type="match status" value="1"/>
</dbReference>
<comment type="subcellular location">
    <subcellularLocation>
        <location evidence="1 10">Cell outer membrane</location>
        <topology evidence="1 10">Multi-pass membrane protein</topology>
    </subcellularLocation>
</comment>
<keyword evidence="7 10" id="KW-0472">Membrane</keyword>
<dbReference type="Gene3D" id="2.40.170.20">
    <property type="entry name" value="TonB-dependent receptor, beta-barrel domain"/>
    <property type="match status" value="1"/>
</dbReference>
<dbReference type="InterPro" id="IPR036942">
    <property type="entry name" value="Beta-barrel_TonB_sf"/>
</dbReference>
<dbReference type="AlphaFoldDB" id="A0A2P8CHL3"/>
<keyword evidence="9 10" id="KW-0998">Cell outer membrane</keyword>
<dbReference type="InterPro" id="IPR039426">
    <property type="entry name" value="TonB-dep_rcpt-like"/>
</dbReference>
<evidence type="ECO:0000256" key="5">
    <source>
        <dbReference type="ARBA" id="ARBA00022729"/>
    </source>
</evidence>
<dbReference type="Pfam" id="PF13620">
    <property type="entry name" value="CarboxypepD_reg"/>
    <property type="match status" value="1"/>
</dbReference>
<evidence type="ECO:0000256" key="6">
    <source>
        <dbReference type="ARBA" id="ARBA00023077"/>
    </source>
</evidence>
<feature type="domain" description="TonB-dependent receptor-like beta-barrel" evidence="13">
    <location>
        <begin position="252"/>
        <end position="683"/>
    </location>
</feature>
<evidence type="ECO:0000256" key="9">
    <source>
        <dbReference type="ARBA" id="ARBA00023237"/>
    </source>
</evidence>
<evidence type="ECO:0000256" key="1">
    <source>
        <dbReference type="ARBA" id="ARBA00004571"/>
    </source>
</evidence>
<evidence type="ECO:0000256" key="10">
    <source>
        <dbReference type="PROSITE-ProRule" id="PRU01360"/>
    </source>
</evidence>
<reference evidence="15 16" key="1">
    <citation type="submission" date="2018-03" db="EMBL/GenBank/DDBJ databases">
        <title>Genomic Encyclopedia of Archaeal and Bacterial Type Strains, Phase II (KMG-II): from individual species to whole genera.</title>
        <authorList>
            <person name="Goeker M."/>
        </authorList>
    </citation>
    <scope>NUCLEOTIDE SEQUENCE [LARGE SCALE GENOMIC DNA]</scope>
    <source>
        <strain evidence="15 16">DSM 27267</strain>
    </source>
</reference>
<dbReference type="SUPFAM" id="SSF56935">
    <property type="entry name" value="Porins"/>
    <property type="match status" value="1"/>
</dbReference>
<dbReference type="PANTHER" id="PTHR30069:SF29">
    <property type="entry name" value="HEMOGLOBIN AND HEMOGLOBIN-HAPTOGLOBIN-BINDING PROTEIN 1-RELATED"/>
    <property type="match status" value="1"/>
</dbReference>
<feature type="signal peptide" evidence="12">
    <location>
        <begin position="1"/>
        <end position="22"/>
    </location>
</feature>
<dbReference type="PROSITE" id="PS52016">
    <property type="entry name" value="TONB_DEPENDENT_REC_3"/>
    <property type="match status" value="1"/>
</dbReference>
<evidence type="ECO:0000256" key="7">
    <source>
        <dbReference type="ARBA" id="ARBA00023136"/>
    </source>
</evidence>
<evidence type="ECO:0000256" key="4">
    <source>
        <dbReference type="ARBA" id="ARBA00022692"/>
    </source>
</evidence>
<evidence type="ECO:0000256" key="12">
    <source>
        <dbReference type="SAM" id="SignalP"/>
    </source>
</evidence>
<dbReference type="EMBL" id="PYGC01000002">
    <property type="protein sequence ID" value="PSK84465.1"/>
    <property type="molecule type" value="Genomic_DNA"/>
</dbReference>
<feature type="domain" description="TonB-dependent receptor plug" evidence="14">
    <location>
        <begin position="124"/>
        <end position="238"/>
    </location>
</feature>
<organism evidence="15 16">
    <name type="scientific">Prolixibacter denitrificans</name>
    <dbReference type="NCBI Taxonomy" id="1541063"/>
    <lineage>
        <taxon>Bacteria</taxon>
        <taxon>Pseudomonadati</taxon>
        <taxon>Bacteroidota</taxon>
        <taxon>Bacteroidia</taxon>
        <taxon>Marinilabiliales</taxon>
        <taxon>Prolixibacteraceae</taxon>
        <taxon>Prolixibacter</taxon>
    </lineage>
</organism>
<feature type="chain" id="PRO_5015150259" evidence="12">
    <location>
        <begin position="23"/>
        <end position="709"/>
    </location>
</feature>
<dbReference type="Pfam" id="PF07715">
    <property type="entry name" value="Plug"/>
    <property type="match status" value="1"/>
</dbReference>
<keyword evidence="3 10" id="KW-1134">Transmembrane beta strand</keyword>
<dbReference type="OrthoDB" id="9764669at2"/>
<dbReference type="InterPro" id="IPR037066">
    <property type="entry name" value="Plug_dom_sf"/>
</dbReference>
<accession>A0A2P8CHL3</accession>
<dbReference type="InterPro" id="IPR008969">
    <property type="entry name" value="CarboxyPept-like_regulatory"/>
</dbReference>
<dbReference type="Proteomes" id="UP000240621">
    <property type="component" value="Unassembled WGS sequence"/>
</dbReference>
<name>A0A2P8CHL3_9BACT</name>
<comment type="similarity">
    <text evidence="10 11">Belongs to the TonB-dependent receptor family.</text>
</comment>
<dbReference type="SUPFAM" id="SSF49464">
    <property type="entry name" value="Carboxypeptidase regulatory domain-like"/>
    <property type="match status" value="1"/>
</dbReference>
<comment type="caution">
    <text evidence="15">The sequence shown here is derived from an EMBL/GenBank/DDBJ whole genome shotgun (WGS) entry which is preliminary data.</text>
</comment>
<dbReference type="GO" id="GO:0009279">
    <property type="term" value="C:cell outer membrane"/>
    <property type="evidence" value="ECO:0007669"/>
    <property type="project" value="UniProtKB-SubCell"/>
</dbReference>